<name>A0A316D7F8_9BACL</name>
<keyword evidence="2" id="KW-1185">Reference proteome</keyword>
<dbReference type="AlphaFoldDB" id="A0A316D7F8"/>
<evidence type="ECO:0000313" key="2">
    <source>
        <dbReference type="Proteomes" id="UP000245634"/>
    </source>
</evidence>
<dbReference type="OrthoDB" id="1684419at2"/>
<dbReference type="EMBL" id="QGGL01000010">
    <property type="protein sequence ID" value="PWK11597.1"/>
    <property type="molecule type" value="Genomic_DNA"/>
</dbReference>
<dbReference type="Proteomes" id="UP000245634">
    <property type="component" value="Unassembled WGS sequence"/>
</dbReference>
<protein>
    <submittedName>
        <fullName evidence="1">Uncharacterized protein YuzB (UPF0349 family)</fullName>
    </submittedName>
</protein>
<sequence length="81" mass="9087">MVQAKRVTLDFCNSNLMSFAPELLQSLREEHPEWNISKYGCLTNCGECSVRPFAILNDDIVAAETVDELRTKLQDAIALLS</sequence>
<organism evidence="1 2">
    <name type="scientific">Tumebacillus permanentifrigoris</name>
    <dbReference type="NCBI Taxonomy" id="378543"/>
    <lineage>
        <taxon>Bacteria</taxon>
        <taxon>Bacillati</taxon>
        <taxon>Bacillota</taxon>
        <taxon>Bacilli</taxon>
        <taxon>Bacillales</taxon>
        <taxon>Alicyclobacillaceae</taxon>
        <taxon>Tumebacillus</taxon>
    </lineage>
</organism>
<dbReference type="InterPro" id="IPR009910">
    <property type="entry name" value="DUF1450"/>
</dbReference>
<dbReference type="RefSeq" id="WP_109689728.1">
    <property type="nucleotide sequence ID" value="NZ_QGGL01000010.1"/>
</dbReference>
<comment type="caution">
    <text evidence="1">The sequence shown here is derived from an EMBL/GenBank/DDBJ whole genome shotgun (WGS) entry which is preliminary data.</text>
</comment>
<reference evidence="1 2" key="1">
    <citation type="submission" date="2018-05" db="EMBL/GenBank/DDBJ databases">
        <title>Genomic Encyclopedia of Type Strains, Phase IV (KMG-IV): sequencing the most valuable type-strain genomes for metagenomic binning, comparative biology and taxonomic classification.</title>
        <authorList>
            <person name="Goeker M."/>
        </authorList>
    </citation>
    <scope>NUCLEOTIDE SEQUENCE [LARGE SCALE GENOMIC DNA]</scope>
    <source>
        <strain evidence="1 2">DSM 18773</strain>
    </source>
</reference>
<proteinExistence type="predicted"/>
<dbReference type="Pfam" id="PF07293">
    <property type="entry name" value="DUF1450"/>
    <property type="match status" value="1"/>
</dbReference>
<accession>A0A316D7F8</accession>
<evidence type="ECO:0000313" key="1">
    <source>
        <dbReference type="EMBL" id="PWK11597.1"/>
    </source>
</evidence>
<gene>
    <name evidence="1" type="ORF">C7459_110126</name>
</gene>